<keyword evidence="4" id="KW-1185">Reference proteome</keyword>
<organism evidence="3 4">
    <name type="scientific">Streptomyces dioscori</name>
    <dbReference type="NCBI Taxonomy" id="2109333"/>
    <lineage>
        <taxon>Bacteria</taxon>
        <taxon>Bacillati</taxon>
        <taxon>Actinomycetota</taxon>
        <taxon>Actinomycetes</taxon>
        <taxon>Kitasatosporales</taxon>
        <taxon>Streptomycetaceae</taxon>
        <taxon>Streptomyces</taxon>
        <taxon>Streptomyces aurantiacus group</taxon>
    </lineage>
</organism>
<proteinExistence type="predicted"/>
<dbReference type="InterPro" id="IPR058407">
    <property type="entry name" value="DUF8094"/>
</dbReference>
<dbReference type="Pfam" id="PF26366">
    <property type="entry name" value="DUF8094"/>
    <property type="match status" value="1"/>
</dbReference>
<feature type="domain" description="DUF8094" evidence="2">
    <location>
        <begin position="55"/>
        <end position="342"/>
    </location>
</feature>
<dbReference type="Proteomes" id="UP000240429">
    <property type="component" value="Unassembled WGS sequence"/>
</dbReference>
<protein>
    <recommendedName>
        <fullName evidence="2">DUF8094 domain-containing protein</fullName>
    </recommendedName>
</protein>
<feature type="region of interest" description="Disordered" evidence="1">
    <location>
        <begin position="1"/>
        <end position="24"/>
    </location>
</feature>
<dbReference type="OrthoDB" id="3510378at2"/>
<sequence length="343" mass="36684">MSRDRSPRRSPGPRRPRMPRRLGRGALTAASVTVLSVTASGCVVVHGEREILPGATKSEAARALRDFTAAYNEANGANDPSLDADRVTGALGDIDGAKLKAGGKNQPGGNTGYVPLKLTDTEFTIPEKAGWPRWFVTDSKANKGRAEDRWLMVFTRSDANEVWQVAYLTISSADEIPTFKKNADGWAEPVTANAADLAVAPGKLPQQYATYLKDGGSTFADGAHTTKWRSDRAKSAARPGLAQQYIDEPLTSGDYAPVGLRTADGGALVFFTTRHYQKQTAAQGVPINVTNADVKALMTGDPKQSLTLESISNQAVLDPPKSASDQRIKFLSRIQGLTAAKGE</sequence>
<evidence type="ECO:0000313" key="3">
    <source>
        <dbReference type="EMBL" id="PSM41329.1"/>
    </source>
</evidence>
<dbReference type="EMBL" id="PYBJ01000014">
    <property type="protein sequence ID" value="PSM41329.1"/>
    <property type="molecule type" value="Genomic_DNA"/>
</dbReference>
<reference evidence="3 4" key="1">
    <citation type="submission" date="2018-03" db="EMBL/GenBank/DDBJ databases">
        <title>Streptomyces dioscori sp. nov., a novel endophytic actinobacterium isolated from bulbil of Dioscorea bulbifera L.</title>
        <authorList>
            <person name="Zhikuan W."/>
        </authorList>
    </citation>
    <scope>NUCLEOTIDE SEQUENCE [LARGE SCALE GENOMIC DNA]</scope>
    <source>
        <strain evidence="3 4">A217</strain>
    </source>
</reference>
<evidence type="ECO:0000256" key="1">
    <source>
        <dbReference type="SAM" id="MobiDB-lite"/>
    </source>
</evidence>
<feature type="compositionally biased region" description="Basic residues" evidence="1">
    <location>
        <begin position="8"/>
        <end position="23"/>
    </location>
</feature>
<dbReference type="AlphaFoldDB" id="A0A2P8Q511"/>
<evidence type="ECO:0000259" key="2">
    <source>
        <dbReference type="Pfam" id="PF26366"/>
    </source>
</evidence>
<accession>A0A2P8Q511</accession>
<comment type="caution">
    <text evidence="3">The sequence shown here is derived from an EMBL/GenBank/DDBJ whole genome shotgun (WGS) entry which is preliminary data.</text>
</comment>
<evidence type="ECO:0000313" key="4">
    <source>
        <dbReference type="Proteomes" id="UP000240429"/>
    </source>
</evidence>
<name>A0A2P8Q511_9ACTN</name>
<gene>
    <name evidence="3" type="ORF">C6Y14_21330</name>
</gene>